<accession>A0A0D2J4C6</accession>
<keyword evidence="3" id="KW-1185">Reference proteome</keyword>
<proteinExistence type="predicted"/>
<dbReference type="EMBL" id="KN847479">
    <property type="protein sequence ID" value="KIX03870.1"/>
    <property type="molecule type" value="Genomic_DNA"/>
</dbReference>
<keyword evidence="1" id="KW-0472">Membrane</keyword>
<dbReference type="RefSeq" id="XP_013271006.1">
    <property type="nucleotide sequence ID" value="XM_013415552.1"/>
</dbReference>
<dbReference type="OrthoDB" id="6612291at2759"/>
<feature type="transmembrane region" description="Helical" evidence="1">
    <location>
        <begin position="50"/>
        <end position="71"/>
    </location>
</feature>
<evidence type="ECO:0000313" key="2">
    <source>
        <dbReference type="EMBL" id="KIX03870.1"/>
    </source>
</evidence>
<gene>
    <name evidence="2" type="ORF">Z518_07423</name>
</gene>
<dbReference type="VEuPathDB" id="FungiDB:Z518_07423"/>
<evidence type="ECO:0008006" key="4">
    <source>
        <dbReference type="Google" id="ProtNLM"/>
    </source>
</evidence>
<dbReference type="AlphaFoldDB" id="A0A0D2J4C6"/>
<dbReference type="Gene3D" id="1.20.1250.20">
    <property type="entry name" value="MFS general substrate transporter like domains"/>
    <property type="match status" value="1"/>
</dbReference>
<protein>
    <recommendedName>
        <fullName evidence="4">Major facilitator superfamily (MFS) profile domain-containing protein</fullName>
    </recommendedName>
</protein>
<keyword evidence="1" id="KW-1133">Transmembrane helix</keyword>
<name>A0A0D2J4C6_9EURO</name>
<sequence>MLLVDRFPRPKYMAVGMLGCVATFAGEAGLVAQYAGSDNDDALRAGIARWKFYLCLIIPSFFLALIMWFFYPDTRGKPLEEIAAIFGDDDEVAVRQADVEIDTATHEIHAKGARTGLTIDASDIHYAGEK</sequence>
<dbReference type="GeneID" id="25295494"/>
<feature type="transmembrane region" description="Helical" evidence="1">
    <location>
        <begin position="12"/>
        <end position="35"/>
    </location>
</feature>
<dbReference type="Proteomes" id="UP000053617">
    <property type="component" value="Unassembled WGS sequence"/>
</dbReference>
<evidence type="ECO:0000256" key="1">
    <source>
        <dbReference type="SAM" id="Phobius"/>
    </source>
</evidence>
<dbReference type="InterPro" id="IPR036259">
    <property type="entry name" value="MFS_trans_sf"/>
</dbReference>
<keyword evidence="1" id="KW-0812">Transmembrane</keyword>
<evidence type="ECO:0000313" key="3">
    <source>
        <dbReference type="Proteomes" id="UP000053617"/>
    </source>
</evidence>
<dbReference type="HOGENOM" id="CLU_1939318_0_0_1"/>
<organism evidence="2 3">
    <name type="scientific">Rhinocladiella mackenziei CBS 650.93</name>
    <dbReference type="NCBI Taxonomy" id="1442369"/>
    <lineage>
        <taxon>Eukaryota</taxon>
        <taxon>Fungi</taxon>
        <taxon>Dikarya</taxon>
        <taxon>Ascomycota</taxon>
        <taxon>Pezizomycotina</taxon>
        <taxon>Eurotiomycetes</taxon>
        <taxon>Chaetothyriomycetidae</taxon>
        <taxon>Chaetothyriales</taxon>
        <taxon>Herpotrichiellaceae</taxon>
        <taxon>Rhinocladiella</taxon>
    </lineage>
</organism>
<reference evidence="2 3" key="1">
    <citation type="submission" date="2015-01" db="EMBL/GenBank/DDBJ databases">
        <title>The Genome Sequence of Rhinocladiella mackenzie CBS 650.93.</title>
        <authorList>
            <consortium name="The Broad Institute Genomics Platform"/>
            <person name="Cuomo C."/>
            <person name="de Hoog S."/>
            <person name="Gorbushina A."/>
            <person name="Stielow B."/>
            <person name="Teixiera M."/>
            <person name="Abouelleil A."/>
            <person name="Chapman S.B."/>
            <person name="Priest M."/>
            <person name="Young S.K."/>
            <person name="Wortman J."/>
            <person name="Nusbaum C."/>
            <person name="Birren B."/>
        </authorList>
    </citation>
    <scope>NUCLEOTIDE SEQUENCE [LARGE SCALE GENOMIC DNA]</scope>
    <source>
        <strain evidence="2 3">CBS 650.93</strain>
    </source>
</reference>